<dbReference type="InterPro" id="IPR051792">
    <property type="entry name" value="GGT_bact"/>
</dbReference>
<organism evidence="7 8">
    <name type="scientific">Cellulomonas carbonis T26</name>
    <dbReference type="NCBI Taxonomy" id="947969"/>
    <lineage>
        <taxon>Bacteria</taxon>
        <taxon>Bacillati</taxon>
        <taxon>Actinomycetota</taxon>
        <taxon>Actinomycetes</taxon>
        <taxon>Micrococcales</taxon>
        <taxon>Cellulomonadaceae</taxon>
        <taxon>Cellulomonas</taxon>
    </lineage>
</organism>
<keyword evidence="3" id="KW-0378">Hydrolase</keyword>
<evidence type="ECO:0000256" key="6">
    <source>
        <dbReference type="SAM" id="SignalP"/>
    </source>
</evidence>
<dbReference type="Proteomes" id="UP000029839">
    <property type="component" value="Unassembled WGS sequence"/>
</dbReference>
<dbReference type="PANTHER" id="PTHR43199:SF1">
    <property type="entry name" value="GLUTATHIONE HYDROLASE PROENZYME"/>
    <property type="match status" value="1"/>
</dbReference>
<feature type="signal peptide" evidence="6">
    <location>
        <begin position="1"/>
        <end position="31"/>
    </location>
</feature>
<name>A0A0A0BN84_9CELL</name>
<feature type="compositionally biased region" description="Low complexity" evidence="5">
    <location>
        <begin position="31"/>
        <end position="48"/>
    </location>
</feature>
<dbReference type="PRINTS" id="PR01210">
    <property type="entry name" value="GGTRANSPTASE"/>
</dbReference>
<dbReference type="InterPro" id="IPR043138">
    <property type="entry name" value="GGT_lsub"/>
</dbReference>
<feature type="region of interest" description="Disordered" evidence="5">
    <location>
        <begin position="31"/>
        <end position="62"/>
    </location>
</feature>
<feature type="chain" id="PRO_5001959440" description="Gamma-glutamyltransferase" evidence="6">
    <location>
        <begin position="32"/>
        <end position="558"/>
    </location>
</feature>
<evidence type="ECO:0008006" key="9">
    <source>
        <dbReference type="Google" id="ProtNLM"/>
    </source>
</evidence>
<dbReference type="InterPro" id="IPR043137">
    <property type="entry name" value="GGT_ssub_C"/>
</dbReference>
<evidence type="ECO:0000256" key="5">
    <source>
        <dbReference type="SAM" id="MobiDB-lite"/>
    </source>
</evidence>
<dbReference type="SUPFAM" id="SSF56235">
    <property type="entry name" value="N-terminal nucleophile aminohydrolases (Ntn hydrolases)"/>
    <property type="match status" value="1"/>
</dbReference>
<evidence type="ECO:0000256" key="3">
    <source>
        <dbReference type="ARBA" id="ARBA00022801"/>
    </source>
</evidence>
<dbReference type="GO" id="GO:0016787">
    <property type="term" value="F:hydrolase activity"/>
    <property type="evidence" value="ECO:0007669"/>
    <property type="project" value="UniProtKB-KW"/>
</dbReference>
<evidence type="ECO:0000313" key="8">
    <source>
        <dbReference type="Proteomes" id="UP000029839"/>
    </source>
</evidence>
<protein>
    <recommendedName>
        <fullName evidence="9">Gamma-glutamyltransferase</fullName>
    </recommendedName>
</protein>
<reference evidence="7 8" key="2">
    <citation type="journal article" date="2015" name="Stand. Genomic Sci.">
        <title>Draft genome sequence of Cellulomonas carbonis T26(T) and comparative analysis of six Cellulomonas genomes.</title>
        <authorList>
            <person name="Zhuang W."/>
            <person name="Zhang S."/>
            <person name="Xia X."/>
            <person name="Wang G."/>
        </authorList>
    </citation>
    <scope>NUCLEOTIDE SEQUENCE [LARGE SCALE GENOMIC DNA]</scope>
    <source>
        <strain evidence="7 8">T26</strain>
    </source>
</reference>
<evidence type="ECO:0000256" key="4">
    <source>
        <dbReference type="ARBA" id="ARBA00023145"/>
    </source>
</evidence>
<proteinExistence type="inferred from homology"/>
<accession>A0A0A0BN84</accession>
<dbReference type="Pfam" id="PF01019">
    <property type="entry name" value="G_glu_transpept"/>
    <property type="match status" value="1"/>
</dbReference>
<keyword evidence="6" id="KW-0732">Signal</keyword>
<dbReference type="PROSITE" id="PS51257">
    <property type="entry name" value="PROKAR_LIPOPROTEIN"/>
    <property type="match status" value="1"/>
</dbReference>
<reference evidence="7 8" key="1">
    <citation type="submission" date="2013-08" db="EMBL/GenBank/DDBJ databases">
        <title>Genome sequencing of Cellulomonas carbonis T26.</title>
        <authorList>
            <person name="Chen F."/>
            <person name="Li Y."/>
            <person name="Wang G."/>
        </authorList>
    </citation>
    <scope>NUCLEOTIDE SEQUENCE [LARGE SCALE GENOMIC DNA]</scope>
    <source>
        <strain evidence="7 8">T26</strain>
    </source>
</reference>
<keyword evidence="4" id="KW-0865">Zymogen</keyword>
<dbReference type="GO" id="GO:0016740">
    <property type="term" value="F:transferase activity"/>
    <property type="evidence" value="ECO:0007669"/>
    <property type="project" value="UniProtKB-KW"/>
</dbReference>
<dbReference type="PANTHER" id="PTHR43199">
    <property type="entry name" value="GLUTATHIONE HYDROLASE"/>
    <property type="match status" value="1"/>
</dbReference>
<keyword evidence="8" id="KW-1185">Reference proteome</keyword>
<evidence type="ECO:0000256" key="1">
    <source>
        <dbReference type="ARBA" id="ARBA00009381"/>
    </source>
</evidence>
<dbReference type="InterPro" id="IPR029055">
    <property type="entry name" value="Ntn_hydrolases_N"/>
</dbReference>
<evidence type="ECO:0000313" key="7">
    <source>
        <dbReference type="EMBL" id="KGM09375.1"/>
    </source>
</evidence>
<dbReference type="MEROPS" id="T03.023"/>
<gene>
    <name evidence="7" type="ORF">N868_02390</name>
</gene>
<evidence type="ECO:0000256" key="2">
    <source>
        <dbReference type="ARBA" id="ARBA00022679"/>
    </source>
</evidence>
<dbReference type="Gene3D" id="3.60.20.40">
    <property type="match status" value="1"/>
</dbReference>
<comment type="similarity">
    <text evidence="1">Belongs to the gamma-glutamyltransferase family.</text>
</comment>
<comment type="caution">
    <text evidence="7">The sequence shown here is derived from an EMBL/GenBank/DDBJ whole genome shotgun (WGS) entry which is preliminary data.</text>
</comment>
<sequence>MTTRAGGARAIRAAVAAGAALSLLACSPGAAGPEPTTATRAPDQAPTATPTPTPTPPAALGAYGVSAGHPLASRAGMAMLEQGGTAVDAAVAAAFADAVMQPASSGIGGGGASIVVTGDTVLNYDYREVVNRSGSVPASGVGVPGFVKGMAELHAEHGVLEWATLLGPAIEIAEDGGPVSGYLARTIGSDLGRAVTSGLAHFTRDDGSPLQEGDLLVQGDLAATMRTLAQEGPDAFYRGSLVPALAAVPGIDAESLAAYTVQTSAPARGPVGEYTMLSGAPALPGAAIIQMVQIAEASGIADVDPASADFVEIQSRAWQVADDSVQRFFGDPDFVDVPVEQLTDPAANAAIAAGLGDAAPTAAGPAYEGAANTTHISVVDADGTAVSMTNTITNYWGSGQYVAGFFMNDQLERFGDIGVAGTNAPEPGRRSVTWSSPSMLLDDEGRPVLVVGTPGGRQIPNTTAQVVTLWALHGQDLATAVAAERFMLTDGRMRLETDRLRGELQARGYAVRVTLPEYRANYGSVQALEVDWDARTVEGVADTRRSAGFETAAGDPGR</sequence>
<dbReference type="Gene3D" id="1.10.246.130">
    <property type="match status" value="1"/>
</dbReference>
<dbReference type="EMBL" id="AXCY01000101">
    <property type="protein sequence ID" value="KGM09375.1"/>
    <property type="molecule type" value="Genomic_DNA"/>
</dbReference>
<keyword evidence="2" id="KW-0808">Transferase</keyword>
<dbReference type="AlphaFoldDB" id="A0A0A0BN84"/>